<reference evidence="2 4" key="1">
    <citation type="journal article" date="2014" name="BMC Genomics">
        <title>Genome sequence of Anopheles sinensis provides insight into genetics basis of mosquito competence for malaria parasites.</title>
        <authorList>
            <person name="Zhou D."/>
            <person name="Zhang D."/>
            <person name="Ding G."/>
            <person name="Shi L."/>
            <person name="Hou Q."/>
            <person name="Ye Y."/>
            <person name="Xu Y."/>
            <person name="Zhou H."/>
            <person name="Xiong C."/>
            <person name="Li S."/>
            <person name="Yu J."/>
            <person name="Hong S."/>
            <person name="Yu X."/>
            <person name="Zou P."/>
            <person name="Chen C."/>
            <person name="Chang X."/>
            <person name="Wang W."/>
            <person name="Lv Y."/>
            <person name="Sun Y."/>
            <person name="Ma L."/>
            <person name="Shen B."/>
            <person name="Zhu C."/>
        </authorList>
    </citation>
    <scope>NUCLEOTIDE SEQUENCE [LARGE SCALE GENOMIC DNA]</scope>
</reference>
<accession>A0A084VZ04</accession>
<evidence type="ECO:0000256" key="1">
    <source>
        <dbReference type="SAM" id="MobiDB-lite"/>
    </source>
</evidence>
<dbReference type="EnsemblMetazoa" id="ASIC010975-RA">
    <property type="protein sequence ID" value="ASIC010975-PA"/>
    <property type="gene ID" value="ASIC010975"/>
</dbReference>
<dbReference type="VEuPathDB" id="VectorBase:ASIC010975"/>
<dbReference type="EMBL" id="KE525238">
    <property type="protein sequence ID" value="KFB43198.1"/>
    <property type="molecule type" value="Genomic_DNA"/>
</dbReference>
<dbReference type="Proteomes" id="UP000030765">
    <property type="component" value="Unassembled WGS sequence"/>
</dbReference>
<name>A0A084VZ04_ANOSI</name>
<protein>
    <submittedName>
        <fullName evidence="2 3">Uncharacterized protein</fullName>
    </submittedName>
</protein>
<evidence type="ECO:0000313" key="3">
    <source>
        <dbReference type="EnsemblMetazoa" id="ASIC010975-PA"/>
    </source>
</evidence>
<sequence length="73" mass="7447">MRSCCFSLTFMADERKTRTGPPGREEASKEGRKEGNISEESILGDSSAGIATGDRHGGGGGGGGGSGEHEVSF</sequence>
<evidence type="ECO:0000313" key="2">
    <source>
        <dbReference type="EMBL" id="KFB43198.1"/>
    </source>
</evidence>
<keyword evidence="4" id="KW-1185">Reference proteome</keyword>
<proteinExistence type="predicted"/>
<dbReference type="AlphaFoldDB" id="A0A084VZ04"/>
<feature type="region of interest" description="Disordered" evidence="1">
    <location>
        <begin position="11"/>
        <end position="73"/>
    </location>
</feature>
<dbReference type="EMBL" id="ATLV01018578">
    <property type="status" value="NOT_ANNOTATED_CDS"/>
    <property type="molecule type" value="Genomic_DNA"/>
</dbReference>
<organism evidence="2">
    <name type="scientific">Anopheles sinensis</name>
    <name type="common">Mosquito</name>
    <dbReference type="NCBI Taxonomy" id="74873"/>
    <lineage>
        <taxon>Eukaryota</taxon>
        <taxon>Metazoa</taxon>
        <taxon>Ecdysozoa</taxon>
        <taxon>Arthropoda</taxon>
        <taxon>Hexapoda</taxon>
        <taxon>Insecta</taxon>
        <taxon>Pterygota</taxon>
        <taxon>Neoptera</taxon>
        <taxon>Endopterygota</taxon>
        <taxon>Diptera</taxon>
        <taxon>Nematocera</taxon>
        <taxon>Culicoidea</taxon>
        <taxon>Culicidae</taxon>
        <taxon>Anophelinae</taxon>
        <taxon>Anopheles</taxon>
    </lineage>
</organism>
<reference evidence="3" key="2">
    <citation type="submission" date="2020-05" db="UniProtKB">
        <authorList>
            <consortium name="EnsemblMetazoa"/>
        </authorList>
    </citation>
    <scope>IDENTIFICATION</scope>
</reference>
<feature type="compositionally biased region" description="Basic and acidic residues" evidence="1">
    <location>
        <begin position="12"/>
        <end position="36"/>
    </location>
</feature>
<gene>
    <name evidence="2" type="ORF">ZHAS_00010975</name>
</gene>
<evidence type="ECO:0000313" key="4">
    <source>
        <dbReference type="Proteomes" id="UP000030765"/>
    </source>
</evidence>